<evidence type="ECO:0000313" key="2">
    <source>
        <dbReference type="Proteomes" id="UP000233606"/>
    </source>
</evidence>
<reference evidence="1" key="1">
    <citation type="submission" date="2017-12" db="EMBL/GenBank/DDBJ databases">
        <title>Genomics of Macrococcus caseolyticus.</title>
        <authorList>
            <person name="MacFadyen A.C."/>
            <person name="Paterson G.K."/>
        </authorList>
    </citation>
    <scope>NUCLEOTIDE SEQUENCE</scope>
    <source>
        <strain evidence="1">5459_5_49</strain>
    </source>
</reference>
<comment type="caution">
    <text evidence="1">The sequence shown here is derived from an EMBL/GenBank/DDBJ whole genome shotgun (WGS) entry which is preliminary data.</text>
</comment>
<evidence type="ECO:0000313" key="1">
    <source>
        <dbReference type="EMBL" id="PKE57283.1"/>
    </source>
</evidence>
<keyword evidence="2" id="KW-1185">Reference proteome</keyword>
<accession>A0ACC9MU76</accession>
<dbReference type="EMBL" id="PIWU01000002">
    <property type="protein sequence ID" value="PKE57283.1"/>
    <property type="molecule type" value="Genomic_DNA"/>
</dbReference>
<dbReference type="Proteomes" id="UP000233606">
    <property type="component" value="Unassembled WGS sequence"/>
</dbReference>
<gene>
    <name evidence="1" type="ORF">CW682_01340</name>
</gene>
<protein>
    <submittedName>
        <fullName evidence="1">Uncharacterized protein</fullName>
    </submittedName>
</protein>
<organism evidence="1 2">
    <name type="scientific">Macrococcoides caseolyticum</name>
    <dbReference type="NCBI Taxonomy" id="69966"/>
    <lineage>
        <taxon>Bacteria</taxon>
        <taxon>Bacillati</taxon>
        <taxon>Bacillota</taxon>
        <taxon>Bacilli</taxon>
        <taxon>Bacillales</taxon>
        <taxon>Staphylococcaceae</taxon>
        <taxon>Macrococcoides</taxon>
    </lineage>
</organism>
<sequence>MNNIVKGLKQFQKRVEADVKKGIAETTMTQFNESSTRAPVDTSALKNSIGYDFENGGYTGIVSVGAEHAKFIEWGTGIYAEGSGGSRAKTIPWSYQKDGKWYTTYGMPAQPFWYPSLHISRDYFNSYFNRK</sequence>
<name>A0ACC9MU76_9STAP</name>
<proteinExistence type="predicted"/>